<gene>
    <name evidence="1" type="ORF">PPRIM_AZ9-3.1.T0580037</name>
</gene>
<dbReference type="OMA" id="RECQSIY"/>
<evidence type="ECO:0000313" key="1">
    <source>
        <dbReference type="EMBL" id="CAD8077286.1"/>
    </source>
</evidence>
<reference evidence="1" key="1">
    <citation type="submission" date="2021-01" db="EMBL/GenBank/DDBJ databases">
        <authorList>
            <consortium name="Genoscope - CEA"/>
            <person name="William W."/>
        </authorList>
    </citation>
    <scope>NUCLEOTIDE SEQUENCE</scope>
</reference>
<proteinExistence type="predicted"/>
<dbReference type="AlphaFoldDB" id="A0A8S1MKG3"/>
<sequence>MNENQHKYIQIFRTNESKNDNSIIKQLRKSIVKKQLPLLTDAQNTQPSSNIQIATQRSEMQRSGKIFVQKKNKLESNRIQRERECQSIYQTIVNQKVTQKYTLIELFKNFIENFTQIINIKNEKYALNIILKLIQSIPKIQDVLDIHKSKFQGITADQMIKQLIHHWLDQSIFQDYRKFKLDPIYITSVDEINKKFEETLLNLYDEQINQFSNRMINQIFSLKEKQFYIEGQVKLSNRGNQQLYQKTLQLIDRKPNYRALTSDVVERLQIQEEKLGKFDLIQNKERRKQMSLNLFVQKIRANSKYIDQ</sequence>
<dbReference type="Proteomes" id="UP000688137">
    <property type="component" value="Unassembled WGS sequence"/>
</dbReference>
<name>A0A8S1MKG3_PARPR</name>
<keyword evidence="2" id="KW-1185">Reference proteome</keyword>
<comment type="caution">
    <text evidence="1">The sequence shown here is derived from an EMBL/GenBank/DDBJ whole genome shotgun (WGS) entry which is preliminary data.</text>
</comment>
<accession>A0A8S1MKG3</accession>
<evidence type="ECO:0000313" key="2">
    <source>
        <dbReference type="Proteomes" id="UP000688137"/>
    </source>
</evidence>
<dbReference type="EMBL" id="CAJJDM010000059">
    <property type="protein sequence ID" value="CAD8077286.1"/>
    <property type="molecule type" value="Genomic_DNA"/>
</dbReference>
<organism evidence="1 2">
    <name type="scientific">Paramecium primaurelia</name>
    <dbReference type="NCBI Taxonomy" id="5886"/>
    <lineage>
        <taxon>Eukaryota</taxon>
        <taxon>Sar</taxon>
        <taxon>Alveolata</taxon>
        <taxon>Ciliophora</taxon>
        <taxon>Intramacronucleata</taxon>
        <taxon>Oligohymenophorea</taxon>
        <taxon>Peniculida</taxon>
        <taxon>Parameciidae</taxon>
        <taxon>Paramecium</taxon>
    </lineage>
</organism>
<protein>
    <submittedName>
        <fullName evidence="1">Uncharacterized protein</fullName>
    </submittedName>
</protein>